<sequence length="35" mass="3420">PRSSSVIDVGTSSATFIMEDSSAATGDSGVISDDG</sequence>
<feature type="non-terminal residue" evidence="1">
    <location>
        <position position="1"/>
    </location>
</feature>
<keyword evidence="2" id="KW-1185">Reference proteome</keyword>
<accession>A0A392T9J5</accession>
<reference evidence="1 2" key="1">
    <citation type="journal article" date="2018" name="Front. Plant Sci.">
        <title>Red Clover (Trifolium pratense) and Zigzag Clover (T. medium) - A Picture of Genomic Similarities and Differences.</title>
        <authorList>
            <person name="Dluhosova J."/>
            <person name="Istvanek J."/>
            <person name="Nedelnik J."/>
            <person name="Repkova J."/>
        </authorList>
    </citation>
    <scope>NUCLEOTIDE SEQUENCE [LARGE SCALE GENOMIC DNA]</scope>
    <source>
        <strain evidence="2">cv. 10/8</strain>
        <tissue evidence="1">Leaf</tissue>
    </source>
</reference>
<dbReference type="AlphaFoldDB" id="A0A392T9J5"/>
<protein>
    <submittedName>
        <fullName evidence="1">Uncharacterized protein</fullName>
    </submittedName>
</protein>
<dbReference type="Proteomes" id="UP000265520">
    <property type="component" value="Unassembled WGS sequence"/>
</dbReference>
<evidence type="ECO:0000313" key="2">
    <source>
        <dbReference type="Proteomes" id="UP000265520"/>
    </source>
</evidence>
<dbReference type="EMBL" id="LXQA010533356">
    <property type="protein sequence ID" value="MCI57698.1"/>
    <property type="molecule type" value="Genomic_DNA"/>
</dbReference>
<comment type="caution">
    <text evidence="1">The sequence shown here is derived from an EMBL/GenBank/DDBJ whole genome shotgun (WGS) entry which is preliminary data.</text>
</comment>
<proteinExistence type="predicted"/>
<organism evidence="1 2">
    <name type="scientific">Trifolium medium</name>
    <dbReference type="NCBI Taxonomy" id="97028"/>
    <lineage>
        <taxon>Eukaryota</taxon>
        <taxon>Viridiplantae</taxon>
        <taxon>Streptophyta</taxon>
        <taxon>Embryophyta</taxon>
        <taxon>Tracheophyta</taxon>
        <taxon>Spermatophyta</taxon>
        <taxon>Magnoliopsida</taxon>
        <taxon>eudicotyledons</taxon>
        <taxon>Gunneridae</taxon>
        <taxon>Pentapetalae</taxon>
        <taxon>rosids</taxon>
        <taxon>fabids</taxon>
        <taxon>Fabales</taxon>
        <taxon>Fabaceae</taxon>
        <taxon>Papilionoideae</taxon>
        <taxon>50 kb inversion clade</taxon>
        <taxon>NPAAA clade</taxon>
        <taxon>Hologalegina</taxon>
        <taxon>IRL clade</taxon>
        <taxon>Trifolieae</taxon>
        <taxon>Trifolium</taxon>
    </lineage>
</organism>
<name>A0A392T9J5_9FABA</name>
<evidence type="ECO:0000313" key="1">
    <source>
        <dbReference type="EMBL" id="MCI57698.1"/>
    </source>
</evidence>